<dbReference type="InterPro" id="IPR014352">
    <property type="entry name" value="FERM/acyl-CoA-bd_prot_sf"/>
</dbReference>
<keyword evidence="4" id="KW-1185">Reference proteome</keyword>
<dbReference type="Gene3D" id="1.20.5.450">
    <property type="match status" value="1"/>
</dbReference>
<dbReference type="Gene3D" id="3.10.20.90">
    <property type="entry name" value="Phosphatidylinositol 3-kinase Catalytic Subunit, Chain A, domain 1"/>
    <property type="match status" value="1"/>
</dbReference>
<dbReference type="InterPro" id="IPR029071">
    <property type="entry name" value="Ubiquitin-like_domsf"/>
</dbReference>
<reference evidence="3" key="2">
    <citation type="submission" date="2025-09" db="UniProtKB">
        <authorList>
            <consortium name="Ensembl"/>
        </authorList>
    </citation>
    <scope>IDENTIFICATION</scope>
</reference>
<reference evidence="3" key="1">
    <citation type="submission" date="2025-08" db="UniProtKB">
        <authorList>
            <consortium name="Ensembl"/>
        </authorList>
    </citation>
    <scope>IDENTIFICATION</scope>
</reference>
<dbReference type="Ensembl" id="ENSSRHT00000038424.1">
    <property type="protein sequence ID" value="ENSSRHP00000037347.1"/>
    <property type="gene ID" value="ENSSRHG00000019096.1"/>
</dbReference>
<dbReference type="PROSITE" id="PS00660">
    <property type="entry name" value="FERM_1"/>
    <property type="match status" value="1"/>
</dbReference>
<organism evidence="3 4">
    <name type="scientific">Sinocyclocheilus rhinocerous</name>
    <dbReference type="NCBI Taxonomy" id="307959"/>
    <lineage>
        <taxon>Eukaryota</taxon>
        <taxon>Metazoa</taxon>
        <taxon>Chordata</taxon>
        <taxon>Craniata</taxon>
        <taxon>Vertebrata</taxon>
        <taxon>Euteleostomi</taxon>
        <taxon>Actinopterygii</taxon>
        <taxon>Neopterygii</taxon>
        <taxon>Teleostei</taxon>
        <taxon>Ostariophysi</taxon>
        <taxon>Cypriniformes</taxon>
        <taxon>Cyprinidae</taxon>
        <taxon>Cyprininae</taxon>
        <taxon>Sinocyclocheilus</taxon>
    </lineage>
</organism>
<dbReference type="InterPro" id="IPR000299">
    <property type="entry name" value="FERM_domain"/>
</dbReference>
<dbReference type="InterPro" id="IPR019747">
    <property type="entry name" value="FERM_CS"/>
</dbReference>
<dbReference type="Pfam" id="PF09379">
    <property type="entry name" value="FERM_N"/>
    <property type="match status" value="1"/>
</dbReference>
<dbReference type="Pfam" id="PF00373">
    <property type="entry name" value="FERM_M"/>
    <property type="match status" value="1"/>
</dbReference>
<dbReference type="InterPro" id="IPR035963">
    <property type="entry name" value="FERM_2"/>
</dbReference>
<accession>A0A673I9C1</accession>
<proteinExistence type="predicted"/>
<dbReference type="InterPro" id="IPR019749">
    <property type="entry name" value="Band_41_domain"/>
</dbReference>
<dbReference type="InterPro" id="IPR011174">
    <property type="entry name" value="ERM"/>
</dbReference>
<dbReference type="InterPro" id="IPR000798">
    <property type="entry name" value="Ez/rad/moesin-like"/>
</dbReference>
<dbReference type="PRINTS" id="PR00661">
    <property type="entry name" value="ERMFAMILY"/>
</dbReference>
<dbReference type="Proteomes" id="UP000472270">
    <property type="component" value="Unassembled WGS sequence"/>
</dbReference>
<feature type="domain" description="FERM" evidence="2">
    <location>
        <begin position="22"/>
        <end position="333"/>
    </location>
</feature>
<dbReference type="CDD" id="cd14473">
    <property type="entry name" value="FERM_B-lobe"/>
    <property type="match status" value="1"/>
</dbReference>
<dbReference type="AlphaFoldDB" id="A0A673I9C1"/>
<protein>
    <submittedName>
        <fullName evidence="3">Neurofibromin 2a (merlin)</fullName>
    </submittedName>
</protein>
<dbReference type="SUPFAM" id="SSF47031">
    <property type="entry name" value="Second domain of FERM"/>
    <property type="match status" value="1"/>
</dbReference>
<name>A0A673I9C1_9TELE</name>
<dbReference type="InterPro" id="IPR019748">
    <property type="entry name" value="FERM_central"/>
</dbReference>
<dbReference type="FunFam" id="1.20.5.450:FF:000001">
    <property type="entry name" value="radixin isoform X2"/>
    <property type="match status" value="1"/>
</dbReference>
<evidence type="ECO:0000259" key="2">
    <source>
        <dbReference type="PROSITE" id="PS50057"/>
    </source>
</evidence>
<sequence length="366" mass="43211">MASVLASKMGLNSLRRKQAKTFNVTVVTVDADLEFSCELKWKGKDPFELVCRTLGLRETWFFGLRYDVKDTVAWLKMDKKVLDHDMSKEEPIVFHFLAKFYPENVEEELVQDITQHLFFLQVKKSILEEEIYCLPEASVLLASYAVHAKVSALSNTPVFLNPSFLDRHRKVINLYQMTAEMWEERITVCYAEHRGRTRDEAEMEYLKIAQDLEMYGPLQCDHDSLQFAIKPLDKRADVFKFNSSKLRVNKLLSILQLCIGNHDLFMRRRRVDSLEVQQMKMQAREEKARKQIERQRLERDKQLREEAERARDELERRLIQLQDEAHMANEALPIYAKKFLCLHEVVFQAIRKRNISQNCNGKFFSH</sequence>
<dbReference type="InterPro" id="IPR018979">
    <property type="entry name" value="FERM_N"/>
</dbReference>
<evidence type="ECO:0000313" key="4">
    <source>
        <dbReference type="Proteomes" id="UP000472270"/>
    </source>
</evidence>
<evidence type="ECO:0000256" key="1">
    <source>
        <dbReference type="SAM" id="Coils"/>
    </source>
</evidence>
<dbReference type="Gene3D" id="1.20.80.10">
    <property type="match status" value="1"/>
</dbReference>
<dbReference type="SMART" id="SM00295">
    <property type="entry name" value="B41"/>
    <property type="match status" value="1"/>
</dbReference>
<dbReference type="SUPFAM" id="SSF54236">
    <property type="entry name" value="Ubiquitin-like"/>
    <property type="match status" value="1"/>
</dbReference>
<feature type="coiled-coil region" evidence="1">
    <location>
        <begin position="271"/>
        <end position="331"/>
    </location>
</feature>
<dbReference type="PROSITE" id="PS50057">
    <property type="entry name" value="FERM_3"/>
    <property type="match status" value="1"/>
</dbReference>
<evidence type="ECO:0000313" key="3">
    <source>
        <dbReference type="Ensembl" id="ENSSRHP00000037347.1"/>
    </source>
</evidence>
<dbReference type="PANTHER" id="PTHR23281">
    <property type="entry name" value="MERLIN/MOESIN/EZRIN/RADIXIN"/>
    <property type="match status" value="1"/>
</dbReference>
<dbReference type="SUPFAM" id="SSF50729">
    <property type="entry name" value="PH domain-like"/>
    <property type="match status" value="1"/>
</dbReference>
<dbReference type="PRINTS" id="PR00935">
    <property type="entry name" value="BAND41"/>
</dbReference>
<keyword evidence="1" id="KW-0175">Coiled coil</keyword>
<dbReference type="GO" id="GO:0003779">
    <property type="term" value="F:actin binding"/>
    <property type="evidence" value="ECO:0007669"/>
    <property type="project" value="InterPro"/>
</dbReference>